<dbReference type="EMBL" id="JABEZW010222666">
    <property type="protein sequence ID" value="MBA0786349.1"/>
    <property type="molecule type" value="Genomic_DNA"/>
</dbReference>
<sequence>MADTWAEKQIKNKNEVSCVPWFSLRELVQNHPDISKRMDLFALAIYGLIVFPKVLGHIEVAVVDFLENLRHGINLKVERTPFHMFSKTFALLKAHIEKDWPNDVTKQQWVSVFQNLRAEDVTWRAPWIRHSVLLYRCGNLDWVPFLELWGGVGYAPLMVQIQFASRQFVPVTDGLAQSKFAFKGEGYMKSVRDTASSWKKIYLMELALYADTLTVDYDIWRQRRVKSQLTPLIDDACQNLLSEEIPSELEIARQEFEREKVKLLRDLSSLQVENYQLKIDVEIEKSRAEKWIGQIVGRMEGRTKQHQRWNGILESKSEKGGGKSCSCYDRVKEKNAEYEVMSVELTASQSEHQELKGKIQSLESTLQAHQHHLDDLLRALEDKNDQHDRDIRAYKRALQKRICISVA</sequence>
<dbReference type="InterPro" id="IPR056647">
    <property type="entry name" value="DUF7745"/>
</dbReference>
<keyword evidence="1" id="KW-0175">Coiled coil</keyword>
<dbReference type="PANTHER" id="PTHR48200">
    <property type="entry name" value="PROTEIN, PUTATIVE-RELATED"/>
    <property type="match status" value="1"/>
</dbReference>
<evidence type="ECO:0000259" key="2">
    <source>
        <dbReference type="Pfam" id="PF24924"/>
    </source>
</evidence>
<feature type="domain" description="DUF7745" evidence="2">
    <location>
        <begin position="32"/>
        <end position="226"/>
    </location>
</feature>
<accession>A0A7J9FM27</accession>
<dbReference type="Pfam" id="PF24924">
    <property type="entry name" value="DUF7745"/>
    <property type="match status" value="1"/>
</dbReference>
<name>A0A7J9FM27_9ROSI</name>
<keyword evidence="4" id="KW-1185">Reference proteome</keyword>
<comment type="caution">
    <text evidence="3">The sequence shown here is derived from an EMBL/GenBank/DDBJ whole genome shotgun (WGS) entry which is preliminary data.</text>
</comment>
<reference evidence="3 4" key="1">
    <citation type="journal article" date="2019" name="Genome Biol. Evol.">
        <title>Insights into the evolution of the New World diploid cottons (Gossypium, subgenus Houzingenia) based on genome sequencing.</title>
        <authorList>
            <person name="Grover C.E."/>
            <person name="Arick M.A. 2nd"/>
            <person name="Thrash A."/>
            <person name="Conover J.L."/>
            <person name="Sanders W.S."/>
            <person name="Peterson D.G."/>
            <person name="Frelichowski J.E."/>
            <person name="Scheffler J.A."/>
            <person name="Scheffler B.E."/>
            <person name="Wendel J.F."/>
        </authorList>
    </citation>
    <scope>NUCLEOTIDE SEQUENCE [LARGE SCALE GENOMIC DNA]</scope>
    <source>
        <strain evidence="3">8</strain>
        <tissue evidence="3">Leaf</tissue>
    </source>
</reference>
<proteinExistence type="predicted"/>
<evidence type="ECO:0000313" key="3">
    <source>
        <dbReference type="EMBL" id="MBA0786349.1"/>
    </source>
</evidence>
<evidence type="ECO:0000313" key="4">
    <source>
        <dbReference type="Proteomes" id="UP000593568"/>
    </source>
</evidence>
<gene>
    <name evidence="3" type="ORF">Gotri_025183</name>
</gene>
<dbReference type="AlphaFoldDB" id="A0A7J9FM27"/>
<organism evidence="3 4">
    <name type="scientific">Gossypium trilobum</name>
    <dbReference type="NCBI Taxonomy" id="34281"/>
    <lineage>
        <taxon>Eukaryota</taxon>
        <taxon>Viridiplantae</taxon>
        <taxon>Streptophyta</taxon>
        <taxon>Embryophyta</taxon>
        <taxon>Tracheophyta</taxon>
        <taxon>Spermatophyta</taxon>
        <taxon>Magnoliopsida</taxon>
        <taxon>eudicotyledons</taxon>
        <taxon>Gunneridae</taxon>
        <taxon>Pentapetalae</taxon>
        <taxon>rosids</taxon>
        <taxon>malvids</taxon>
        <taxon>Malvales</taxon>
        <taxon>Malvaceae</taxon>
        <taxon>Malvoideae</taxon>
        <taxon>Gossypium</taxon>
    </lineage>
</organism>
<dbReference type="Proteomes" id="UP000593568">
    <property type="component" value="Unassembled WGS sequence"/>
</dbReference>
<evidence type="ECO:0000256" key="1">
    <source>
        <dbReference type="SAM" id="Coils"/>
    </source>
</evidence>
<protein>
    <recommendedName>
        <fullName evidence="2">DUF7745 domain-containing protein</fullName>
    </recommendedName>
</protein>
<feature type="coiled-coil region" evidence="1">
    <location>
        <begin position="345"/>
        <end position="397"/>
    </location>
</feature>
<dbReference type="PANTHER" id="PTHR48200:SF1">
    <property type="entry name" value="AMINOTRANSFERASE-LIKE PLANT MOBILE DOMAIN-CONTAINING PROTEIN"/>
    <property type="match status" value="1"/>
</dbReference>